<dbReference type="AlphaFoldDB" id="A0A8J5J7P8"/>
<dbReference type="Proteomes" id="UP000747542">
    <property type="component" value="Unassembled WGS sequence"/>
</dbReference>
<name>A0A8J5J7P8_HOMAM</name>
<accession>A0A8J5J7P8</accession>
<comment type="caution">
    <text evidence="1">The sequence shown here is derived from an EMBL/GenBank/DDBJ whole genome shotgun (WGS) entry which is preliminary data.</text>
</comment>
<dbReference type="EMBL" id="JAHLQT010044763">
    <property type="protein sequence ID" value="KAG7154242.1"/>
    <property type="molecule type" value="Genomic_DNA"/>
</dbReference>
<proteinExistence type="predicted"/>
<evidence type="ECO:0000313" key="1">
    <source>
        <dbReference type="EMBL" id="KAG7154242.1"/>
    </source>
</evidence>
<reference evidence="1" key="1">
    <citation type="journal article" date="2021" name="Sci. Adv.">
        <title>The American lobster genome reveals insights on longevity, neural, and immune adaptations.</title>
        <authorList>
            <person name="Polinski J.M."/>
            <person name="Zimin A.V."/>
            <person name="Clark K.F."/>
            <person name="Kohn A.B."/>
            <person name="Sadowski N."/>
            <person name="Timp W."/>
            <person name="Ptitsyn A."/>
            <person name="Khanna P."/>
            <person name="Romanova D.Y."/>
            <person name="Williams P."/>
            <person name="Greenwood S.J."/>
            <person name="Moroz L.L."/>
            <person name="Walt D.R."/>
            <person name="Bodnar A.G."/>
        </authorList>
    </citation>
    <scope>NUCLEOTIDE SEQUENCE</scope>
    <source>
        <strain evidence="1">GMGI-L3</strain>
    </source>
</reference>
<gene>
    <name evidence="1" type="ORF">Hamer_G026323</name>
</gene>
<keyword evidence="2" id="KW-1185">Reference proteome</keyword>
<protein>
    <submittedName>
        <fullName evidence="1">Uncharacterized protein</fullName>
    </submittedName>
</protein>
<sequence>MTATTVTPLADLSFRHHHTPAGSVMTATTPLHLKLICHGCHSLLHPKLDLSCDATHSYTAGSVMTATHSLHPADLSPLTVTPLAGSVMAATTSLHPAGSVAATHSYTP</sequence>
<evidence type="ECO:0000313" key="2">
    <source>
        <dbReference type="Proteomes" id="UP000747542"/>
    </source>
</evidence>
<organism evidence="1 2">
    <name type="scientific">Homarus americanus</name>
    <name type="common">American lobster</name>
    <dbReference type="NCBI Taxonomy" id="6706"/>
    <lineage>
        <taxon>Eukaryota</taxon>
        <taxon>Metazoa</taxon>
        <taxon>Ecdysozoa</taxon>
        <taxon>Arthropoda</taxon>
        <taxon>Crustacea</taxon>
        <taxon>Multicrustacea</taxon>
        <taxon>Malacostraca</taxon>
        <taxon>Eumalacostraca</taxon>
        <taxon>Eucarida</taxon>
        <taxon>Decapoda</taxon>
        <taxon>Pleocyemata</taxon>
        <taxon>Astacidea</taxon>
        <taxon>Nephropoidea</taxon>
        <taxon>Nephropidae</taxon>
        <taxon>Homarus</taxon>
    </lineage>
</organism>